<dbReference type="InParanoid" id="A0A0C3GLP3"/>
<evidence type="ECO:0000259" key="4">
    <source>
        <dbReference type="Pfam" id="PF05368"/>
    </source>
</evidence>
<gene>
    <name evidence="5" type="ORF">OIDMADRAFT_169818</name>
</gene>
<protein>
    <recommendedName>
        <fullName evidence="4">NmrA-like domain-containing protein</fullName>
    </recommendedName>
</protein>
<dbReference type="Pfam" id="PF05368">
    <property type="entry name" value="NmrA"/>
    <property type="match status" value="1"/>
</dbReference>
<dbReference type="Proteomes" id="UP000054321">
    <property type="component" value="Unassembled WGS sequence"/>
</dbReference>
<keyword evidence="3" id="KW-0560">Oxidoreductase</keyword>
<dbReference type="Gene3D" id="3.90.25.10">
    <property type="entry name" value="UDP-galactose 4-epimerase, domain 1"/>
    <property type="match status" value="1"/>
</dbReference>
<dbReference type="GO" id="GO:0016491">
    <property type="term" value="F:oxidoreductase activity"/>
    <property type="evidence" value="ECO:0007669"/>
    <property type="project" value="UniProtKB-KW"/>
</dbReference>
<accession>A0A0C3GLP3</accession>
<reference evidence="6" key="2">
    <citation type="submission" date="2015-01" db="EMBL/GenBank/DDBJ databases">
        <title>Evolutionary Origins and Diversification of the Mycorrhizal Mutualists.</title>
        <authorList>
            <consortium name="DOE Joint Genome Institute"/>
            <consortium name="Mycorrhizal Genomics Consortium"/>
            <person name="Kohler A."/>
            <person name="Kuo A."/>
            <person name="Nagy L.G."/>
            <person name="Floudas D."/>
            <person name="Copeland A."/>
            <person name="Barry K.W."/>
            <person name="Cichocki N."/>
            <person name="Veneault-Fourrey C."/>
            <person name="LaButti K."/>
            <person name="Lindquist E.A."/>
            <person name="Lipzen A."/>
            <person name="Lundell T."/>
            <person name="Morin E."/>
            <person name="Murat C."/>
            <person name="Riley R."/>
            <person name="Ohm R."/>
            <person name="Sun H."/>
            <person name="Tunlid A."/>
            <person name="Henrissat B."/>
            <person name="Grigoriev I.V."/>
            <person name="Hibbett D.S."/>
            <person name="Martin F."/>
        </authorList>
    </citation>
    <scope>NUCLEOTIDE SEQUENCE [LARGE SCALE GENOMIC DNA]</scope>
    <source>
        <strain evidence="6">Zn</strain>
    </source>
</reference>
<dbReference type="AlphaFoldDB" id="A0A0C3GLP3"/>
<evidence type="ECO:0000313" key="5">
    <source>
        <dbReference type="EMBL" id="KIM97035.1"/>
    </source>
</evidence>
<dbReference type="Gene3D" id="3.40.50.720">
    <property type="entry name" value="NAD(P)-binding Rossmann-like Domain"/>
    <property type="match status" value="1"/>
</dbReference>
<dbReference type="PANTHER" id="PTHR47706">
    <property type="entry name" value="NMRA-LIKE FAMILY PROTEIN"/>
    <property type="match status" value="1"/>
</dbReference>
<dbReference type="InterPro" id="IPR008030">
    <property type="entry name" value="NmrA-like"/>
</dbReference>
<dbReference type="EMBL" id="KN832883">
    <property type="protein sequence ID" value="KIM97035.1"/>
    <property type="molecule type" value="Genomic_DNA"/>
</dbReference>
<keyword evidence="6" id="KW-1185">Reference proteome</keyword>
<dbReference type="InterPro" id="IPR051609">
    <property type="entry name" value="NmrA/Isoflavone_reductase-like"/>
</dbReference>
<reference evidence="5 6" key="1">
    <citation type="submission" date="2014-04" db="EMBL/GenBank/DDBJ databases">
        <authorList>
            <consortium name="DOE Joint Genome Institute"/>
            <person name="Kuo A."/>
            <person name="Martino E."/>
            <person name="Perotto S."/>
            <person name="Kohler A."/>
            <person name="Nagy L.G."/>
            <person name="Floudas D."/>
            <person name="Copeland A."/>
            <person name="Barry K.W."/>
            <person name="Cichocki N."/>
            <person name="Veneault-Fourrey C."/>
            <person name="LaButti K."/>
            <person name="Lindquist E.A."/>
            <person name="Lipzen A."/>
            <person name="Lundell T."/>
            <person name="Morin E."/>
            <person name="Murat C."/>
            <person name="Sun H."/>
            <person name="Tunlid A."/>
            <person name="Henrissat B."/>
            <person name="Grigoriev I.V."/>
            <person name="Hibbett D.S."/>
            <person name="Martin F."/>
            <person name="Nordberg H.P."/>
            <person name="Cantor M.N."/>
            <person name="Hua S.X."/>
        </authorList>
    </citation>
    <scope>NUCLEOTIDE SEQUENCE [LARGE SCALE GENOMIC DNA]</scope>
    <source>
        <strain evidence="5 6">Zn</strain>
    </source>
</reference>
<proteinExistence type="inferred from homology"/>
<dbReference type="SUPFAM" id="SSF51735">
    <property type="entry name" value="NAD(P)-binding Rossmann-fold domains"/>
    <property type="match status" value="1"/>
</dbReference>
<evidence type="ECO:0000256" key="2">
    <source>
        <dbReference type="ARBA" id="ARBA00022857"/>
    </source>
</evidence>
<dbReference type="OrthoDB" id="419598at2759"/>
<keyword evidence="2" id="KW-0521">NADP</keyword>
<dbReference type="STRING" id="913774.A0A0C3GLP3"/>
<evidence type="ECO:0000256" key="3">
    <source>
        <dbReference type="ARBA" id="ARBA00023002"/>
    </source>
</evidence>
<evidence type="ECO:0000256" key="1">
    <source>
        <dbReference type="ARBA" id="ARBA00005725"/>
    </source>
</evidence>
<dbReference type="InterPro" id="IPR036291">
    <property type="entry name" value="NAD(P)-bd_dom_sf"/>
</dbReference>
<organism evidence="5 6">
    <name type="scientific">Oidiodendron maius (strain Zn)</name>
    <dbReference type="NCBI Taxonomy" id="913774"/>
    <lineage>
        <taxon>Eukaryota</taxon>
        <taxon>Fungi</taxon>
        <taxon>Dikarya</taxon>
        <taxon>Ascomycota</taxon>
        <taxon>Pezizomycotina</taxon>
        <taxon>Leotiomycetes</taxon>
        <taxon>Leotiomycetes incertae sedis</taxon>
        <taxon>Myxotrichaceae</taxon>
        <taxon>Oidiodendron</taxon>
    </lineage>
</organism>
<sequence length="290" mass="31725">MVKVAVAGGSGGDNPDLEAEVGARAIRMDYTDPSSGQKTLEDYQIHTVISALSVQSEEHSNAQIGLIRAAAAASSVKRFAPSEFGIPYEAKHAAAFPPVAFKSAAVDELKKTDLEYTLFTNGFFMDYLGLPKVKSYLAPVVTVLDIQHKVAGIPGSGKTPVVFTTTKDVGRFVVASLGLEKWSERSIIVGDRKTWNEVLASTEKATGTKFQTSYDSVEKLQRGQITELPSHVHSYPFFPKEALQGMFALFGYWFENGEFNFPVTQGVYLNEKFPEIVPTSIDKIITEAWA</sequence>
<dbReference type="PANTHER" id="PTHR47706:SF4">
    <property type="entry name" value="NMRA-LIKE DOMAIN-CONTAINING PROTEIN"/>
    <property type="match status" value="1"/>
</dbReference>
<evidence type="ECO:0000313" key="6">
    <source>
        <dbReference type="Proteomes" id="UP000054321"/>
    </source>
</evidence>
<comment type="similarity">
    <text evidence="1">Belongs to the NmrA-type oxidoreductase family. Isoflavone reductase subfamily.</text>
</comment>
<feature type="domain" description="NmrA-like" evidence="4">
    <location>
        <begin position="20"/>
        <end position="251"/>
    </location>
</feature>
<dbReference type="HOGENOM" id="CLU_044876_0_0_1"/>
<name>A0A0C3GLP3_OIDMZ</name>